<gene>
    <name evidence="2" type="ORF">UX22_C0020G0014</name>
</gene>
<comment type="caution">
    <text evidence="2">The sequence shown here is derived from an EMBL/GenBank/DDBJ whole genome shotgun (WGS) entry which is preliminary data.</text>
</comment>
<feature type="transmembrane region" description="Helical" evidence="1">
    <location>
        <begin position="83"/>
        <end position="109"/>
    </location>
</feature>
<dbReference type="EMBL" id="LCLJ01000020">
    <property type="protein sequence ID" value="KKU14595.1"/>
    <property type="molecule type" value="Genomic_DNA"/>
</dbReference>
<evidence type="ECO:0000313" key="3">
    <source>
        <dbReference type="Proteomes" id="UP000034727"/>
    </source>
</evidence>
<keyword evidence="1" id="KW-0472">Membrane</keyword>
<organism evidence="2 3">
    <name type="scientific">Candidatus Jorgensenbacteria bacterium GW2011_GWA2_45_9</name>
    <dbReference type="NCBI Taxonomy" id="1618663"/>
    <lineage>
        <taxon>Bacteria</taxon>
        <taxon>Candidatus Joergenseniibacteriota</taxon>
    </lineage>
</organism>
<keyword evidence="1" id="KW-0812">Transmembrane</keyword>
<evidence type="ECO:0000256" key="1">
    <source>
        <dbReference type="SAM" id="Phobius"/>
    </source>
</evidence>
<keyword evidence="1" id="KW-1133">Transmembrane helix</keyword>
<sequence length="113" mass="13322">MNSFAFYICERFFYGIGDFLRRWYVSGGKKYGNFIIDVLETMDRIFAWKMNAVNMFKPLYKDYSVIGYVVGFPIRLVRLIITLAIYAVVILIAAGVYLIWLFAPIYVVWNIFK</sequence>
<dbReference type="Proteomes" id="UP000034727">
    <property type="component" value="Unassembled WGS sequence"/>
</dbReference>
<protein>
    <submittedName>
        <fullName evidence="2">Uncharacterized protein</fullName>
    </submittedName>
</protein>
<accession>A0A0G1R145</accession>
<dbReference type="AlphaFoldDB" id="A0A0G1R145"/>
<reference evidence="2 3" key="1">
    <citation type="journal article" date="2015" name="Nature">
        <title>rRNA introns, odd ribosomes, and small enigmatic genomes across a large radiation of phyla.</title>
        <authorList>
            <person name="Brown C.T."/>
            <person name="Hug L.A."/>
            <person name="Thomas B.C."/>
            <person name="Sharon I."/>
            <person name="Castelle C.J."/>
            <person name="Singh A."/>
            <person name="Wilkins M.J."/>
            <person name="Williams K.H."/>
            <person name="Banfield J.F."/>
        </authorList>
    </citation>
    <scope>NUCLEOTIDE SEQUENCE [LARGE SCALE GENOMIC DNA]</scope>
</reference>
<proteinExistence type="predicted"/>
<evidence type="ECO:0000313" key="2">
    <source>
        <dbReference type="EMBL" id="KKU14595.1"/>
    </source>
</evidence>
<name>A0A0G1R145_9BACT</name>